<organism evidence="1 2">
    <name type="scientific">Planobispora siamensis</name>
    <dbReference type="NCBI Taxonomy" id="936338"/>
    <lineage>
        <taxon>Bacteria</taxon>
        <taxon>Bacillati</taxon>
        <taxon>Actinomycetota</taxon>
        <taxon>Actinomycetes</taxon>
        <taxon>Streptosporangiales</taxon>
        <taxon>Streptosporangiaceae</taxon>
        <taxon>Planobispora</taxon>
    </lineage>
</organism>
<name>A0A8J3SFG6_9ACTN</name>
<protein>
    <submittedName>
        <fullName evidence="1">Uncharacterized protein</fullName>
    </submittedName>
</protein>
<gene>
    <name evidence="1" type="ORF">Psi01_38930</name>
</gene>
<evidence type="ECO:0000313" key="2">
    <source>
        <dbReference type="Proteomes" id="UP000619788"/>
    </source>
</evidence>
<comment type="caution">
    <text evidence="1">The sequence shown here is derived from an EMBL/GenBank/DDBJ whole genome shotgun (WGS) entry which is preliminary data.</text>
</comment>
<keyword evidence="2" id="KW-1185">Reference proteome</keyword>
<dbReference type="Proteomes" id="UP000619788">
    <property type="component" value="Unassembled WGS sequence"/>
</dbReference>
<sequence length="73" mass="7793">MTDGENGTPGVSETAESMLLPRRGDALRCAHQSARRRCVLPPDHALEHVYPHQAVNAVRIAAARHASAPQATA</sequence>
<evidence type="ECO:0000313" key="1">
    <source>
        <dbReference type="EMBL" id="GIH93263.1"/>
    </source>
</evidence>
<dbReference type="EMBL" id="BOOJ01000032">
    <property type="protein sequence ID" value="GIH93263.1"/>
    <property type="molecule type" value="Genomic_DNA"/>
</dbReference>
<dbReference type="AlphaFoldDB" id="A0A8J3SFG6"/>
<accession>A0A8J3SFG6</accession>
<reference evidence="1 2" key="1">
    <citation type="submission" date="2021-01" db="EMBL/GenBank/DDBJ databases">
        <title>Whole genome shotgun sequence of Planobispora siamensis NBRC 107568.</title>
        <authorList>
            <person name="Komaki H."/>
            <person name="Tamura T."/>
        </authorList>
    </citation>
    <scope>NUCLEOTIDE SEQUENCE [LARGE SCALE GENOMIC DNA]</scope>
    <source>
        <strain evidence="1 2">NBRC 107568</strain>
    </source>
</reference>
<proteinExistence type="predicted"/>